<feature type="compositionally biased region" description="Basic and acidic residues" evidence="8">
    <location>
        <begin position="418"/>
        <end position="437"/>
    </location>
</feature>
<proteinExistence type="predicted"/>
<accession>A0A7J0GBY1</accession>
<feature type="compositionally biased region" description="Basic and acidic residues" evidence="8">
    <location>
        <begin position="747"/>
        <end position="760"/>
    </location>
</feature>
<dbReference type="PANTHER" id="PTHR12663:SF3">
    <property type="entry name" value="SISTER CHROMATID COHESION PROTEIN PDS5 HOMOLOG C"/>
    <property type="match status" value="1"/>
</dbReference>
<dbReference type="EMBL" id="BJWL01000020">
    <property type="protein sequence ID" value="GFZ08299.1"/>
    <property type="molecule type" value="Genomic_DNA"/>
</dbReference>
<reference evidence="9 10" key="1">
    <citation type="submission" date="2019-07" db="EMBL/GenBank/DDBJ databases">
        <title>De Novo Assembly of kiwifruit Actinidia rufa.</title>
        <authorList>
            <person name="Sugita-Konishi S."/>
            <person name="Sato K."/>
            <person name="Mori E."/>
            <person name="Abe Y."/>
            <person name="Kisaki G."/>
            <person name="Hamano K."/>
            <person name="Suezawa K."/>
            <person name="Otani M."/>
            <person name="Fukuda T."/>
            <person name="Manabe T."/>
            <person name="Gomi K."/>
            <person name="Tabuchi M."/>
            <person name="Akimitsu K."/>
            <person name="Kataoka I."/>
        </authorList>
    </citation>
    <scope>NUCLEOTIDE SEQUENCE [LARGE SCALE GENOMIC DNA]</scope>
    <source>
        <strain evidence="10">cv. Fuchu</strain>
    </source>
</reference>
<dbReference type="CDD" id="cd20404">
    <property type="entry name" value="Tudor_Agenet_AtEML-like"/>
    <property type="match status" value="1"/>
</dbReference>
<dbReference type="Pfam" id="PF20168">
    <property type="entry name" value="PDS5"/>
    <property type="match status" value="1"/>
</dbReference>
<evidence type="ECO:0000256" key="2">
    <source>
        <dbReference type="ARBA" id="ARBA00022618"/>
    </source>
</evidence>
<keyword evidence="4" id="KW-0498">Mitosis</keyword>
<evidence type="ECO:0000256" key="7">
    <source>
        <dbReference type="ARBA" id="ARBA00023306"/>
    </source>
</evidence>
<dbReference type="InterPro" id="IPR039776">
    <property type="entry name" value="Pds5"/>
</dbReference>
<keyword evidence="3" id="KW-0227">DNA damage</keyword>
<comment type="subcellular location">
    <subcellularLocation>
        <location evidence="1">Nucleus</location>
    </subcellularLocation>
</comment>
<dbReference type="Gene3D" id="2.30.30.140">
    <property type="match status" value="1"/>
</dbReference>
<organism evidence="9 10">
    <name type="scientific">Actinidia rufa</name>
    <dbReference type="NCBI Taxonomy" id="165716"/>
    <lineage>
        <taxon>Eukaryota</taxon>
        <taxon>Viridiplantae</taxon>
        <taxon>Streptophyta</taxon>
        <taxon>Embryophyta</taxon>
        <taxon>Tracheophyta</taxon>
        <taxon>Spermatophyta</taxon>
        <taxon>Magnoliopsida</taxon>
        <taxon>eudicotyledons</taxon>
        <taxon>Gunneridae</taxon>
        <taxon>Pentapetalae</taxon>
        <taxon>asterids</taxon>
        <taxon>Ericales</taxon>
        <taxon>Actinidiaceae</taxon>
        <taxon>Actinidia</taxon>
    </lineage>
</organism>
<name>A0A7J0GBY1_9ERIC</name>
<evidence type="ECO:0000313" key="10">
    <source>
        <dbReference type="Proteomes" id="UP000585474"/>
    </source>
</evidence>
<feature type="compositionally biased region" description="Low complexity" evidence="8">
    <location>
        <begin position="810"/>
        <end position="821"/>
    </location>
</feature>
<evidence type="ECO:0000256" key="1">
    <source>
        <dbReference type="ARBA" id="ARBA00004123"/>
    </source>
</evidence>
<dbReference type="GO" id="GO:0005634">
    <property type="term" value="C:nucleus"/>
    <property type="evidence" value="ECO:0007669"/>
    <property type="project" value="UniProtKB-SubCell"/>
</dbReference>
<sequence>MASANVELEKQLVEAGNGLLQPPSSVDELFYLLDKVENLLSRVEQSPSKSMQAALSPSMNALVRDELLRHPDVDVKVAVASCISEITRITAPDAPYDDDQMKDIFQLIVSSFENLSDKSSKSYGKRAMILETVAKVRSCVVMLDLECDGLIVEMFQHFLKDIRDYHPDNVFSSMETIMTLVLEESEDISMELISPILASVKRDNQEILPIARKLGERVFGNCAVKLKPCLKQAMKSLGFSLDDYSEVIASICDGANGAVGHSDDNVGGEHPADENKSAVASPREAAQACSDSLIILCICAHSFVCDQLTGENSTEARPEGDHPSEGRSPKSVMSNGVAETGYEDKMAEDLGSSKKLEDSHQADQLVETTATGNSEPDDLNGGKIVKPDSKTEETSKKRGKKPKSLINSTEPSDSSRVGSDKEAEKAADLRKSSKEVHGSPSEEQSAEVAVRSENEKENIQLTSPKELESEPMDIASRSPSGSVPSEGRLKRGGRPKKKDSLIQEVAPSTDVSKVASEGTSDSEVKPRRGKKAPADGTAEEKTPSLADKSKSEGGILRDSDAKPLKQCNRKVDEKVNIGDGSSSKKEDGKKRGRGKATSENDLTKSTKNDGEESVASLKSTSKLGKVEGQSEETPKTSSKRKGIPGKEKASDIIEYGDDLVSKKVKVWWPKDQMFYEGVIDSFDPVKKKHKVLYADGDKEVLNLRTEKWEFVGDGSGTDEEQATESRSPDTSREMHKKKKARTNSEPSAKKGKVEGSRDGEASSGKLKGAATKSGRKYTNDNEVDGKSKENTSKSVGKSADGGKSKDRSQKSSGKSIGDSSKTAGKSKDDGSAPKTSSKSKPETPKTTSKETPKTANTSKGKASRSGKKTNANGSGKGKSGSVKVKETEEEESPEPAKTPQSAKGKTPGSSKGQGTGGKKGKKRRRGA</sequence>
<feature type="compositionally biased region" description="Basic and acidic residues" evidence="8">
    <location>
        <begin position="385"/>
        <end position="396"/>
    </location>
</feature>
<keyword evidence="10" id="KW-1185">Reference proteome</keyword>
<dbReference type="OrthoDB" id="200660at2759"/>
<evidence type="ECO:0000256" key="6">
    <source>
        <dbReference type="ARBA" id="ARBA00023242"/>
    </source>
</evidence>
<dbReference type="GO" id="GO:0035825">
    <property type="term" value="P:homologous recombination"/>
    <property type="evidence" value="ECO:0007669"/>
    <property type="project" value="UniProtKB-ARBA"/>
</dbReference>
<keyword evidence="6" id="KW-0539">Nucleus</keyword>
<dbReference type="GO" id="GO:0051301">
    <property type="term" value="P:cell division"/>
    <property type="evidence" value="ECO:0007669"/>
    <property type="project" value="UniProtKB-KW"/>
</dbReference>
<evidence type="ECO:0000313" key="9">
    <source>
        <dbReference type="EMBL" id="GFZ08299.1"/>
    </source>
</evidence>
<evidence type="ECO:0000256" key="3">
    <source>
        <dbReference type="ARBA" id="ARBA00022763"/>
    </source>
</evidence>
<protein>
    <recommendedName>
        <fullName evidence="11">Nucleic acid binding protein</fullName>
    </recommendedName>
</protein>
<comment type="caution">
    <text evidence="9">The sequence shown here is derived from an EMBL/GenBank/DDBJ whole genome shotgun (WGS) entry which is preliminary data.</text>
</comment>
<feature type="compositionally biased region" description="Basic and acidic residues" evidence="8">
    <location>
        <begin position="314"/>
        <end position="328"/>
    </location>
</feature>
<dbReference type="Proteomes" id="UP000585474">
    <property type="component" value="Unassembled WGS sequence"/>
</dbReference>
<dbReference type="SUPFAM" id="SSF48371">
    <property type="entry name" value="ARM repeat"/>
    <property type="match status" value="1"/>
</dbReference>
<gene>
    <name evidence="9" type="ORF">Acr_20g0001070</name>
</gene>
<feature type="compositionally biased region" description="Basic and acidic residues" evidence="8">
    <location>
        <begin position="839"/>
        <end position="852"/>
    </location>
</feature>
<dbReference type="GO" id="GO:0007064">
    <property type="term" value="P:mitotic sister chromatid cohesion"/>
    <property type="evidence" value="ECO:0007669"/>
    <property type="project" value="InterPro"/>
</dbReference>
<feature type="compositionally biased region" description="Basic and acidic residues" evidence="8">
    <location>
        <begin position="596"/>
        <end position="610"/>
    </location>
</feature>
<feature type="region of interest" description="Disordered" evidence="8">
    <location>
        <begin position="312"/>
        <end position="335"/>
    </location>
</feature>
<dbReference type="AlphaFoldDB" id="A0A7J0GBY1"/>
<dbReference type="SUPFAM" id="SSF63748">
    <property type="entry name" value="Tudor/PWWP/MBT"/>
    <property type="match status" value="1"/>
</dbReference>
<feature type="compositionally biased region" description="Basic residues" evidence="8">
    <location>
        <begin position="918"/>
        <end position="927"/>
    </location>
</feature>
<evidence type="ECO:0008006" key="11">
    <source>
        <dbReference type="Google" id="ProtNLM"/>
    </source>
</evidence>
<evidence type="ECO:0000256" key="8">
    <source>
        <dbReference type="SAM" id="MobiDB-lite"/>
    </source>
</evidence>
<feature type="compositionally biased region" description="Low complexity" evidence="8">
    <location>
        <begin position="895"/>
        <end position="910"/>
    </location>
</feature>
<evidence type="ECO:0000256" key="4">
    <source>
        <dbReference type="ARBA" id="ARBA00022776"/>
    </source>
</evidence>
<feature type="compositionally biased region" description="Basic and acidic residues" evidence="8">
    <location>
        <begin position="538"/>
        <end position="589"/>
    </location>
</feature>
<feature type="compositionally biased region" description="Basic and acidic residues" evidence="8">
    <location>
        <begin position="349"/>
        <end position="361"/>
    </location>
</feature>
<feature type="region of interest" description="Disordered" evidence="8">
    <location>
        <begin position="708"/>
        <end position="927"/>
    </location>
</feature>
<keyword evidence="7" id="KW-0131">Cell cycle</keyword>
<feature type="region of interest" description="Disordered" evidence="8">
    <location>
        <begin position="349"/>
        <end position="654"/>
    </location>
</feature>
<dbReference type="GO" id="GO:0000785">
    <property type="term" value="C:chromatin"/>
    <property type="evidence" value="ECO:0007669"/>
    <property type="project" value="TreeGrafter"/>
</dbReference>
<dbReference type="InterPro" id="IPR016024">
    <property type="entry name" value="ARM-type_fold"/>
</dbReference>
<feature type="compositionally biased region" description="Polar residues" evidence="8">
    <location>
        <begin position="405"/>
        <end position="417"/>
    </location>
</feature>
<keyword evidence="2" id="KW-0132">Cell division</keyword>
<feature type="compositionally biased region" description="Basic and acidic residues" evidence="8">
    <location>
        <begin position="777"/>
        <end position="791"/>
    </location>
</feature>
<feature type="compositionally biased region" description="Basic and acidic residues" evidence="8">
    <location>
        <begin position="800"/>
        <end position="809"/>
    </location>
</feature>
<keyword evidence="5" id="KW-0234">DNA repair</keyword>
<dbReference type="GO" id="GO:0006281">
    <property type="term" value="P:DNA repair"/>
    <property type="evidence" value="ECO:0007669"/>
    <property type="project" value="UniProtKB-KW"/>
</dbReference>
<evidence type="ECO:0000256" key="5">
    <source>
        <dbReference type="ARBA" id="ARBA00023204"/>
    </source>
</evidence>
<dbReference type="PANTHER" id="PTHR12663">
    <property type="entry name" value="ANDROGEN INDUCED INHIBITOR OF PROLIFERATION AS3 / PDS5-RELATED"/>
    <property type="match status" value="1"/>
</dbReference>